<evidence type="ECO:0000256" key="1">
    <source>
        <dbReference type="SAM" id="MobiDB-lite"/>
    </source>
</evidence>
<keyword evidence="4" id="KW-1185">Reference proteome</keyword>
<accession>A0A5C3F483</accession>
<gene>
    <name evidence="3" type="ORF">PSFLO_03548</name>
</gene>
<proteinExistence type="predicted"/>
<evidence type="ECO:0008006" key="5">
    <source>
        <dbReference type="Google" id="ProtNLM"/>
    </source>
</evidence>
<protein>
    <recommendedName>
        <fullName evidence="5">Velvet domain-containing protein</fullName>
    </recommendedName>
</protein>
<evidence type="ECO:0000256" key="2">
    <source>
        <dbReference type="SAM" id="SignalP"/>
    </source>
</evidence>
<feature type="region of interest" description="Disordered" evidence="1">
    <location>
        <begin position="342"/>
        <end position="361"/>
    </location>
</feature>
<feature type="region of interest" description="Disordered" evidence="1">
    <location>
        <begin position="93"/>
        <end position="139"/>
    </location>
</feature>
<feature type="region of interest" description="Disordered" evidence="1">
    <location>
        <begin position="205"/>
        <end position="226"/>
    </location>
</feature>
<evidence type="ECO:0000313" key="3">
    <source>
        <dbReference type="EMBL" id="SPO38071.1"/>
    </source>
</evidence>
<name>A0A5C3F483_9BASI</name>
<dbReference type="EMBL" id="OOIP01000009">
    <property type="protein sequence ID" value="SPO38071.1"/>
    <property type="molecule type" value="Genomic_DNA"/>
</dbReference>
<evidence type="ECO:0000313" key="4">
    <source>
        <dbReference type="Proteomes" id="UP000323386"/>
    </source>
</evidence>
<keyword evidence="2" id="KW-0732">Signal</keyword>
<feature type="chain" id="PRO_5023137399" description="Velvet domain-containing protein" evidence="2">
    <location>
        <begin position="26"/>
        <end position="361"/>
    </location>
</feature>
<feature type="compositionally biased region" description="Basic and acidic residues" evidence="1">
    <location>
        <begin position="116"/>
        <end position="126"/>
    </location>
</feature>
<feature type="signal peptide" evidence="2">
    <location>
        <begin position="1"/>
        <end position="25"/>
    </location>
</feature>
<dbReference type="Proteomes" id="UP000323386">
    <property type="component" value="Unassembled WGS sequence"/>
</dbReference>
<dbReference type="AlphaFoldDB" id="A0A5C3F483"/>
<sequence length="361" mass="39409">MELCRFASTIVLAIILATLVPARQAIAVARPVLDLPQDVEALEDVYRHLAWIDDAPFGISLHDAGHPDVPSPHQSFATQPASDVEVIENDVPDDQLHGAGTAAPIELDSPTSTRKGQFDGPRHPEYPSRPASSVLEEADRDARPLFQAPARIHKVRKSSREAQEDWPISSVPRQVAGNGRPIHYGDAELQVLALDELNTRARDFRPLSGAPRRPSIAIHAPGSPYERRGRTTIQKAASNLLIRKNKGVKTGLFANIDVPGRYTISFGYVLSQPKEGPMLQFDAVALPYEGTMLPRVYIGLVQIIDPPIGLIRSEGFSTALKTRLMQMRILALYEDDRGLLQPGASQGPAGHLGRPAEPEAQ</sequence>
<organism evidence="3 4">
    <name type="scientific">Pseudozyma flocculosa</name>
    <dbReference type="NCBI Taxonomy" id="84751"/>
    <lineage>
        <taxon>Eukaryota</taxon>
        <taxon>Fungi</taxon>
        <taxon>Dikarya</taxon>
        <taxon>Basidiomycota</taxon>
        <taxon>Ustilaginomycotina</taxon>
        <taxon>Ustilaginomycetes</taxon>
        <taxon>Ustilaginales</taxon>
        <taxon>Ustilaginaceae</taxon>
        <taxon>Pseudozyma</taxon>
    </lineage>
</organism>
<reference evidence="3 4" key="1">
    <citation type="submission" date="2018-03" db="EMBL/GenBank/DDBJ databases">
        <authorList>
            <person name="Guldener U."/>
        </authorList>
    </citation>
    <scope>NUCLEOTIDE SEQUENCE [LARGE SCALE GENOMIC DNA]</scope>
    <source>
        <strain evidence="3 4">DAOM196992</strain>
    </source>
</reference>